<dbReference type="OrthoDB" id="286752at2"/>
<dbReference type="RefSeq" id="WP_092816082.1">
    <property type="nucleotide sequence ID" value="NZ_FMVW01000010.1"/>
</dbReference>
<dbReference type="GO" id="GO:0016020">
    <property type="term" value="C:membrane"/>
    <property type="evidence" value="ECO:0007669"/>
    <property type="project" value="InterPro"/>
</dbReference>
<dbReference type="InterPro" id="IPR004690">
    <property type="entry name" value="Maln_transptMadL"/>
</dbReference>
<keyword evidence="1" id="KW-1133">Transmembrane helix</keyword>
<evidence type="ECO:0000256" key="1">
    <source>
        <dbReference type="SAM" id="Phobius"/>
    </source>
</evidence>
<keyword evidence="1" id="KW-0472">Membrane</keyword>
<proteinExistence type="predicted"/>
<keyword evidence="1" id="KW-0812">Transmembrane</keyword>
<feature type="transmembrane region" description="Helical" evidence="1">
    <location>
        <begin position="33"/>
        <end position="51"/>
    </location>
</feature>
<keyword evidence="3" id="KW-1185">Reference proteome</keyword>
<evidence type="ECO:0000313" key="2">
    <source>
        <dbReference type="EMBL" id="SCZ45322.1"/>
    </source>
</evidence>
<dbReference type="EMBL" id="FMVW01000010">
    <property type="protein sequence ID" value="SCZ45322.1"/>
    <property type="molecule type" value="Genomic_DNA"/>
</dbReference>
<gene>
    <name evidence="2" type="ORF">SAMN03080610_03396</name>
</gene>
<sequence>MVIYGLALMGGCMIVGTGLGYLIGHLVGIDANVGGVGIAMLLLVIISRQLMDKEQLSKLAQDGIMFWSAMYIPIVVAMCARQNVVAAFDAGALAFVAGLGAVFAGFLLIRPIAALSPKSDPLPPLDADNAAPAATVAVPESAKEVK</sequence>
<dbReference type="STRING" id="1120955.SAMN03080610_03396"/>
<protein>
    <submittedName>
        <fullName evidence="2">Malonate transporter, MadL subunit</fullName>
    </submittedName>
</protein>
<dbReference type="Pfam" id="PF03817">
    <property type="entry name" value="MadL"/>
    <property type="match status" value="1"/>
</dbReference>
<dbReference type="NCBIfam" id="TIGR00807">
    <property type="entry name" value="malonate_madL"/>
    <property type="match status" value="1"/>
</dbReference>
<reference evidence="2 3" key="1">
    <citation type="submission" date="2016-10" db="EMBL/GenBank/DDBJ databases">
        <authorList>
            <person name="de Groot N.N."/>
        </authorList>
    </citation>
    <scope>NUCLEOTIDE SEQUENCE [LARGE SCALE GENOMIC DNA]</scope>
    <source>
        <strain evidence="2 3">DSM 2698</strain>
    </source>
</reference>
<feature type="transmembrane region" description="Helical" evidence="1">
    <location>
        <begin position="7"/>
        <end position="27"/>
    </location>
</feature>
<dbReference type="Proteomes" id="UP000199347">
    <property type="component" value="Unassembled WGS sequence"/>
</dbReference>
<organism evidence="2 3">
    <name type="scientific">Afifella marina DSM 2698</name>
    <dbReference type="NCBI Taxonomy" id="1120955"/>
    <lineage>
        <taxon>Bacteria</taxon>
        <taxon>Pseudomonadati</taxon>
        <taxon>Pseudomonadota</taxon>
        <taxon>Alphaproteobacteria</taxon>
        <taxon>Hyphomicrobiales</taxon>
        <taxon>Afifellaceae</taxon>
        <taxon>Afifella</taxon>
    </lineage>
</organism>
<dbReference type="AlphaFoldDB" id="A0A1G5P6Y3"/>
<name>A0A1G5P6Y3_AFIMA</name>
<feature type="transmembrane region" description="Helical" evidence="1">
    <location>
        <begin position="63"/>
        <end position="84"/>
    </location>
</feature>
<evidence type="ECO:0000313" key="3">
    <source>
        <dbReference type="Proteomes" id="UP000199347"/>
    </source>
</evidence>
<feature type="transmembrane region" description="Helical" evidence="1">
    <location>
        <begin position="90"/>
        <end position="109"/>
    </location>
</feature>
<accession>A0A1G5P6Y3</accession>